<accession>A0A0F9VL00</accession>
<sequence>MNRLRFLALAVAAALLLTSGCASRIFKETTEFGGRGSYMLVKPTSAGLSGNAFADYTDFELTKLGDKTGGQTPPQVFATMPMAFYEALAKANLPSSGGRTLLIRGDIWHYERAGLFGQVSGPFEEALARVEFVDKASGRVIGEANIVGRTKTSRNQGPEEKGRGLARGIVKLIDDHFPASRKPPKTDS</sequence>
<comment type="caution">
    <text evidence="1">The sequence shown here is derived from an EMBL/GenBank/DDBJ whole genome shotgun (WGS) entry which is preliminary data.</text>
</comment>
<organism evidence="1">
    <name type="scientific">marine sediment metagenome</name>
    <dbReference type="NCBI Taxonomy" id="412755"/>
    <lineage>
        <taxon>unclassified sequences</taxon>
        <taxon>metagenomes</taxon>
        <taxon>ecological metagenomes</taxon>
    </lineage>
</organism>
<reference evidence="1" key="1">
    <citation type="journal article" date="2015" name="Nature">
        <title>Complex archaea that bridge the gap between prokaryotes and eukaryotes.</title>
        <authorList>
            <person name="Spang A."/>
            <person name="Saw J.H."/>
            <person name="Jorgensen S.L."/>
            <person name="Zaremba-Niedzwiedzka K."/>
            <person name="Martijn J."/>
            <person name="Lind A.E."/>
            <person name="van Eijk R."/>
            <person name="Schleper C."/>
            <person name="Guy L."/>
            <person name="Ettema T.J."/>
        </authorList>
    </citation>
    <scope>NUCLEOTIDE SEQUENCE</scope>
</reference>
<proteinExistence type="predicted"/>
<protein>
    <submittedName>
        <fullName evidence="1">Uncharacterized protein</fullName>
    </submittedName>
</protein>
<name>A0A0F9VL00_9ZZZZ</name>
<dbReference type="PROSITE" id="PS51257">
    <property type="entry name" value="PROKAR_LIPOPROTEIN"/>
    <property type="match status" value="1"/>
</dbReference>
<dbReference type="EMBL" id="LAZR01000500">
    <property type="protein sequence ID" value="KKN66468.1"/>
    <property type="molecule type" value="Genomic_DNA"/>
</dbReference>
<evidence type="ECO:0000313" key="1">
    <source>
        <dbReference type="EMBL" id="KKN66468.1"/>
    </source>
</evidence>
<dbReference type="AlphaFoldDB" id="A0A0F9VL00"/>
<gene>
    <name evidence="1" type="ORF">LCGC14_0471260</name>
</gene>